<dbReference type="EMBL" id="CAJMWV010002294">
    <property type="protein sequence ID" value="CAE6459244.1"/>
    <property type="molecule type" value="Genomic_DNA"/>
</dbReference>
<reference evidence="1" key="1">
    <citation type="submission" date="2021-01" db="EMBL/GenBank/DDBJ databases">
        <authorList>
            <person name="Kaushik A."/>
        </authorList>
    </citation>
    <scope>NUCLEOTIDE SEQUENCE</scope>
    <source>
        <strain evidence="1">AG3-1AP</strain>
    </source>
</reference>
<dbReference type="Gene3D" id="3.90.20.10">
    <property type="match status" value="1"/>
</dbReference>
<evidence type="ECO:0008006" key="3">
    <source>
        <dbReference type="Google" id="ProtNLM"/>
    </source>
</evidence>
<dbReference type="Gene3D" id="1.20.5.110">
    <property type="match status" value="1"/>
</dbReference>
<protein>
    <recommendedName>
        <fullName evidence="3">t-SNARE coiled-coil homology domain-containing protein</fullName>
    </recommendedName>
</protein>
<dbReference type="Proteomes" id="UP000663831">
    <property type="component" value="Unassembled WGS sequence"/>
</dbReference>
<comment type="caution">
    <text evidence="1">The sequence shown here is derived from an EMBL/GenBank/DDBJ whole genome shotgun (WGS) entry which is preliminary data.</text>
</comment>
<accession>A0A8H3GPQ3</accession>
<gene>
    <name evidence="1" type="ORF">RDB_LOCUS74557</name>
</gene>
<organism evidence="1 2">
    <name type="scientific">Rhizoctonia solani</name>
    <dbReference type="NCBI Taxonomy" id="456999"/>
    <lineage>
        <taxon>Eukaryota</taxon>
        <taxon>Fungi</taxon>
        <taxon>Dikarya</taxon>
        <taxon>Basidiomycota</taxon>
        <taxon>Agaricomycotina</taxon>
        <taxon>Agaricomycetes</taxon>
        <taxon>Cantharellales</taxon>
        <taxon>Ceratobasidiaceae</taxon>
        <taxon>Rhizoctonia</taxon>
    </lineage>
</organism>
<evidence type="ECO:0000313" key="1">
    <source>
        <dbReference type="EMBL" id="CAE6459244.1"/>
    </source>
</evidence>
<sequence>MERDIRSELGSSSQMSELSVSFGDGYLTTPSHHHIEPVTARLIINSLSWFAFTICSSDWILTSTPYQVYAKRITGPAPNDLTQQIQAINSSLTQGFERINACLDRTDRSFDRIDRRQDRINKRLDRIEGRFVQIDKRFDQIDKRFDQMNKRFDHINRRFGQLNERCKRMFARFDRFKDVLKHRRVLTQIFFNLLAHSHTIELVSNQLQLAMSLNARAVKDSDPLFRLPLPNGAITKFRFPATIRGLKNLSGEPTLTSPFSSRFVDSRNTGSILSDLIVRYEIMDSKDIPLRVEDRRKLVAKHIGSRLFL</sequence>
<name>A0A8H3GPQ3_9AGAM</name>
<proteinExistence type="predicted"/>
<dbReference type="SUPFAM" id="SSF57997">
    <property type="entry name" value="Tropomyosin"/>
    <property type="match status" value="1"/>
</dbReference>
<evidence type="ECO:0000313" key="2">
    <source>
        <dbReference type="Proteomes" id="UP000663831"/>
    </source>
</evidence>
<dbReference type="AlphaFoldDB" id="A0A8H3GPQ3"/>